<keyword evidence="4" id="KW-0472">Membrane</keyword>
<dbReference type="Pfam" id="PF12796">
    <property type="entry name" value="Ank_2"/>
    <property type="match status" value="2"/>
</dbReference>
<dbReference type="OrthoDB" id="21416at2759"/>
<reference evidence="5" key="1">
    <citation type="journal article" date="2020" name="Stud. Mycol.">
        <title>101 Dothideomycetes genomes: a test case for predicting lifestyles and emergence of pathogens.</title>
        <authorList>
            <person name="Haridas S."/>
            <person name="Albert R."/>
            <person name="Binder M."/>
            <person name="Bloem J."/>
            <person name="Labutti K."/>
            <person name="Salamov A."/>
            <person name="Andreopoulos B."/>
            <person name="Baker S."/>
            <person name="Barry K."/>
            <person name="Bills G."/>
            <person name="Bluhm B."/>
            <person name="Cannon C."/>
            <person name="Castanera R."/>
            <person name="Culley D."/>
            <person name="Daum C."/>
            <person name="Ezra D."/>
            <person name="Gonzalez J."/>
            <person name="Henrissat B."/>
            <person name="Kuo A."/>
            <person name="Liang C."/>
            <person name="Lipzen A."/>
            <person name="Lutzoni F."/>
            <person name="Magnuson J."/>
            <person name="Mondo S."/>
            <person name="Nolan M."/>
            <person name="Ohm R."/>
            <person name="Pangilinan J."/>
            <person name="Park H.-J."/>
            <person name="Ramirez L."/>
            <person name="Alfaro M."/>
            <person name="Sun H."/>
            <person name="Tritt A."/>
            <person name="Yoshinaga Y."/>
            <person name="Zwiers L.-H."/>
            <person name="Turgeon B."/>
            <person name="Goodwin S."/>
            <person name="Spatafora J."/>
            <person name="Crous P."/>
            <person name="Grigoriev I."/>
        </authorList>
    </citation>
    <scope>NUCLEOTIDE SEQUENCE</scope>
    <source>
        <strain evidence="5">CBS 627.86</strain>
    </source>
</reference>
<accession>A0A6A5YRY5</accession>
<evidence type="ECO:0000256" key="4">
    <source>
        <dbReference type="SAM" id="Phobius"/>
    </source>
</evidence>
<organism evidence="5 6">
    <name type="scientific">Lophiotrema nucula</name>
    <dbReference type="NCBI Taxonomy" id="690887"/>
    <lineage>
        <taxon>Eukaryota</taxon>
        <taxon>Fungi</taxon>
        <taxon>Dikarya</taxon>
        <taxon>Ascomycota</taxon>
        <taxon>Pezizomycotina</taxon>
        <taxon>Dothideomycetes</taxon>
        <taxon>Pleosporomycetidae</taxon>
        <taxon>Pleosporales</taxon>
        <taxon>Lophiotremataceae</taxon>
        <taxon>Lophiotrema</taxon>
    </lineage>
</organism>
<keyword evidence="2 3" id="KW-0040">ANK repeat</keyword>
<protein>
    <submittedName>
        <fullName evidence="5">Ankyrin repeat-containing domain protein</fullName>
    </submittedName>
</protein>
<dbReference type="SUPFAM" id="SSF48403">
    <property type="entry name" value="Ankyrin repeat"/>
    <property type="match status" value="1"/>
</dbReference>
<dbReference type="PANTHER" id="PTHR24198">
    <property type="entry name" value="ANKYRIN REPEAT AND PROTEIN KINASE DOMAIN-CONTAINING PROTEIN"/>
    <property type="match status" value="1"/>
</dbReference>
<dbReference type="PANTHER" id="PTHR24198:SF165">
    <property type="entry name" value="ANKYRIN REPEAT-CONTAINING PROTEIN-RELATED"/>
    <property type="match status" value="1"/>
</dbReference>
<gene>
    <name evidence="5" type="ORF">BDV96DRAFT_584869</name>
</gene>
<dbReference type="Proteomes" id="UP000799770">
    <property type="component" value="Unassembled WGS sequence"/>
</dbReference>
<keyword evidence="6" id="KW-1185">Reference proteome</keyword>
<feature type="repeat" description="ANK" evidence="3">
    <location>
        <begin position="321"/>
        <end position="353"/>
    </location>
</feature>
<feature type="transmembrane region" description="Helical" evidence="4">
    <location>
        <begin position="171"/>
        <end position="194"/>
    </location>
</feature>
<dbReference type="InterPro" id="IPR036770">
    <property type="entry name" value="Ankyrin_rpt-contain_sf"/>
</dbReference>
<feature type="repeat" description="ANK" evidence="3">
    <location>
        <begin position="355"/>
        <end position="387"/>
    </location>
</feature>
<dbReference type="AlphaFoldDB" id="A0A6A5YRY5"/>
<dbReference type="SMART" id="SM00248">
    <property type="entry name" value="ANK"/>
    <property type="match status" value="4"/>
</dbReference>
<dbReference type="EMBL" id="ML977340">
    <property type="protein sequence ID" value="KAF2109959.1"/>
    <property type="molecule type" value="Genomic_DNA"/>
</dbReference>
<proteinExistence type="predicted"/>
<sequence length="446" mass="50169">MPKSVVSDSGKRAPNLWKEAYKALSEDEKGKERLRKLNVIIKEQLGKPNLKLRSDDGYKQLLTLIDMKAKELKASKASEKVGKICDNMLRIQDLVSAGVNVGGPYVAIPASALFLAFSMNQIYRSEKEALFKLAENIAHFAVLSAKSHERIKASRGDDADMRELKNRLHMVYIGLYKGMLLASAQLVISLYGTWQLLKNLAGHYDWEGQLSELNEKYNLCVQYRDEMLAWQLMHSKKKPDAPKKDMKKAMGPGPRNSLHWAVALTVPEQVSHFVKEKEYPINALTPRRWTAAHLAAREGNLRILKTLLTVEEIDLHIKNTEGRTPLHLAALHNRVGAVKLLLQRNHKLIYRRDNRGKTSFLLAAKNGHADVLKVLKESGQDMNESTLRHGWTGLHLAADNEHVKAVKYLVANGTSKGAKIKDGPSKRCTAKQIAEKKGNLKVLEYL</sequence>
<evidence type="ECO:0000256" key="3">
    <source>
        <dbReference type="PROSITE-ProRule" id="PRU00023"/>
    </source>
</evidence>
<dbReference type="Gene3D" id="1.25.40.20">
    <property type="entry name" value="Ankyrin repeat-containing domain"/>
    <property type="match status" value="2"/>
</dbReference>
<keyword evidence="4" id="KW-0812">Transmembrane</keyword>
<evidence type="ECO:0000256" key="2">
    <source>
        <dbReference type="ARBA" id="ARBA00023043"/>
    </source>
</evidence>
<evidence type="ECO:0000313" key="5">
    <source>
        <dbReference type="EMBL" id="KAF2109959.1"/>
    </source>
</evidence>
<dbReference type="PROSITE" id="PS50088">
    <property type="entry name" value="ANK_REPEAT"/>
    <property type="match status" value="3"/>
</dbReference>
<dbReference type="PROSITE" id="PS50297">
    <property type="entry name" value="ANK_REP_REGION"/>
    <property type="match status" value="3"/>
</dbReference>
<keyword evidence="1" id="KW-0677">Repeat</keyword>
<name>A0A6A5YRY5_9PLEO</name>
<evidence type="ECO:0000256" key="1">
    <source>
        <dbReference type="ARBA" id="ARBA00022737"/>
    </source>
</evidence>
<keyword evidence="4" id="KW-1133">Transmembrane helix</keyword>
<dbReference type="InterPro" id="IPR002110">
    <property type="entry name" value="Ankyrin_rpt"/>
</dbReference>
<evidence type="ECO:0000313" key="6">
    <source>
        <dbReference type="Proteomes" id="UP000799770"/>
    </source>
</evidence>
<feature type="repeat" description="ANK" evidence="3">
    <location>
        <begin position="389"/>
        <end position="421"/>
    </location>
</feature>